<dbReference type="PROSITE" id="PS50887">
    <property type="entry name" value="GGDEF"/>
    <property type="match status" value="1"/>
</dbReference>
<dbReference type="InterPro" id="IPR000700">
    <property type="entry name" value="PAS-assoc_C"/>
</dbReference>
<dbReference type="SMART" id="SM00267">
    <property type="entry name" value="GGDEF"/>
    <property type="match status" value="1"/>
</dbReference>
<dbReference type="Gene3D" id="3.20.20.450">
    <property type="entry name" value="EAL domain"/>
    <property type="match status" value="1"/>
</dbReference>
<dbReference type="SMART" id="SM00052">
    <property type="entry name" value="EAL"/>
    <property type="match status" value="1"/>
</dbReference>
<dbReference type="InterPro" id="IPR029787">
    <property type="entry name" value="Nucleotide_cyclase"/>
</dbReference>
<comment type="caution">
    <text evidence="5">The sequence shown here is derived from an EMBL/GenBank/DDBJ whole genome shotgun (WGS) entry which is preliminary data.</text>
</comment>
<dbReference type="FunFam" id="3.20.20.450:FF:000001">
    <property type="entry name" value="Cyclic di-GMP phosphodiesterase yahA"/>
    <property type="match status" value="1"/>
</dbReference>
<dbReference type="SMART" id="SM00086">
    <property type="entry name" value="PAC"/>
    <property type="match status" value="1"/>
</dbReference>
<dbReference type="Pfam" id="PF08448">
    <property type="entry name" value="PAS_4"/>
    <property type="match status" value="1"/>
</dbReference>
<dbReference type="FunFam" id="3.30.70.270:FF:000001">
    <property type="entry name" value="Diguanylate cyclase domain protein"/>
    <property type="match status" value="1"/>
</dbReference>
<dbReference type="PROSITE" id="PS50883">
    <property type="entry name" value="EAL"/>
    <property type="match status" value="1"/>
</dbReference>
<dbReference type="Gene3D" id="3.30.70.270">
    <property type="match status" value="1"/>
</dbReference>
<evidence type="ECO:0000259" key="2">
    <source>
        <dbReference type="PROSITE" id="PS50113"/>
    </source>
</evidence>
<dbReference type="InterPro" id="IPR035919">
    <property type="entry name" value="EAL_sf"/>
</dbReference>
<sequence>MSAVTETSRLPSASAATVLWVDGDAQHAQAAIAVLARRCPGWQVVHSPSADAASLLLAAQTWDGLVLCLDPQIQELPSLLELCAGRPVLLCLDVAQEALAARGFRCGLGDYALRAADGSHLPELVHRLSALVGRQAAVPGPGAVQPMRTVDARIWHEALSLLQEQRQGLQVTLASMSQGIFRTGPDGRISIYNQRVLELLDLPESLMAARPTLAELTQLQADRGDFGASYNLVDHRGRDYIARSAVDPSPEVYWRTTRDGRTFEVRTTRLPDGGLVRTFTDVSDYVRVQNELRESEARFRSLSDLSSDWYWEHDADGRFVQLAGDLSVNGIPLSSVMGRTRWEIGALNMGEAEWDAHRAVLAAQQPFRDLELQRQRPDGSMHWISVSGVPVFDAEGVLRGYRGVGRDISERKQAELQIERLAFFDALTGLPNRRLLMDRLQRATVAVGRSHAHGALLFIDLDNFKDLNDTLGHDTGDQLLVRVARRLSACVRESDTVARFGGDEFVVLLDGLHSDVAHASSEAATIAQNILVALGKPYDMEGTSHHSTPSIGIALFGQRPSTPDELLKHADLAMYQAKAAGRNTQRFFDPDMQAAVSMRAALEVDLRRGLNQRELLLYCQPVVDSSGKLLGAEALVRWNHPRRGLVLPGEFIPLAEQTGLILPLGQWVLEAACAQLVQWSRSALTRPFFLSVNVSVRQFRQPDFVTQVLGALQASGANPERLRFELTESLLLTDVEDSIARMEQLRRHGVGFSMDDFGTGYSSLSYLKRLPLDQLKIDQGFVRDLQTDPNDAAIVRTILALARSLDLSVVAEGVETPGQFEFLQRHGCQAFQGYLFARPMPAGMLERALLPAP</sequence>
<proteinExistence type="predicted"/>
<dbReference type="InterPro" id="IPR043128">
    <property type="entry name" value="Rev_trsase/Diguanyl_cyclase"/>
</dbReference>
<dbReference type="Pfam" id="PF00990">
    <property type="entry name" value="GGDEF"/>
    <property type="match status" value="1"/>
</dbReference>
<dbReference type="InterPro" id="IPR000160">
    <property type="entry name" value="GGDEF_dom"/>
</dbReference>
<dbReference type="Pfam" id="PF00563">
    <property type="entry name" value="EAL"/>
    <property type="match status" value="1"/>
</dbReference>
<evidence type="ECO:0000313" key="6">
    <source>
        <dbReference type="Proteomes" id="UP000575083"/>
    </source>
</evidence>
<dbReference type="InterPro" id="IPR001633">
    <property type="entry name" value="EAL_dom"/>
</dbReference>
<dbReference type="CDD" id="cd01948">
    <property type="entry name" value="EAL"/>
    <property type="match status" value="1"/>
</dbReference>
<dbReference type="SUPFAM" id="SSF55785">
    <property type="entry name" value="PYP-like sensor domain (PAS domain)"/>
    <property type="match status" value="2"/>
</dbReference>
<evidence type="ECO:0000259" key="3">
    <source>
        <dbReference type="PROSITE" id="PS50883"/>
    </source>
</evidence>
<dbReference type="RefSeq" id="WP_184856817.1">
    <property type="nucleotide sequence ID" value="NZ_JACHLK010000003.1"/>
</dbReference>
<dbReference type="InterPro" id="IPR035965">
    <property type="entry name" value="PAS-like_dom_sf"/>
</dbReference>
<dbReference type="Gene3D" id="3.30.450.20">
    <property type="entry name" value="PAS domain"/>
    <property type="match status" value="2"/>
</dbReference>
<dbReference type="CDD" id="cd00130">
    <property type="entry name" value="PAS"/>
    <property type="match status" value="1"/>
</dbReference>
<gene>
    <name evidence="5" type="ORF">HNP48_002073</name>
</gene>
<dbReference type="InterPro" id="IPR013656">
    <property type="entry name" value="PAS_4"/>
</dbReference>
<dbReference type="CDD" id="cd01949">
    <property type="entry name" value="GGDEF"/>
    <property type="match status" value="1"/>
</dbReference>
<feature type="domain" description="EAL" evidence="3">
    <location>
        <begin position="599"/>
        <end position="853"/>
    </location>
</feature>
<dbReference type="GO" id="GO:0071111">
    <property type="term" value="F:cyclic-guanylate-specific phosphodiesterase activity"/>
    <property type="evidence" value="ECO:0007669"/>
    <property type="project" value="UniProtKB-EC"/>
</dbReference>
<accession>A0A7X0PCQ1</accession>
<dbReference type="SUPFAM" id="SSF141868">
    <property type="entry name" value="EAL domain-like"/>
    <property type="match status" value="1"/>
</dbReference>
<dbReference type="PANTHER" id="PTHR44757">
    <property type="entry name" value="DIGUANYLATE CYCLASE DGCP"/>
    <property type="match status" value="1"/>
</dbReference>
<dbReference type="PROSITE" id="PS50113">
    <property type="entry name" value="PAC"/>
    <property type="match status" value="1"/>
</dbReference>
<keyword evidence="6" id="KW-1185">Reference proteome</keyword>
<dbReference type="InterPro" id="IPR001610">
    <property type="entry name" value="PAC"/>
</dbReference>
<dbReference type="InterPro" id="IPR052155">
    <property type="entry name" value="Biofilm_reg_signaling"/>
</dbReference>
<dbReference type="Pfam" id="PF12860">
    <property type="entry name" value="PAS_7"/>
    <property type="match status" value="1"/>
</dbReference>
<dbReference type="Proteomes" id="UP000575083">
    <property type="component" value="Unassembled WGS sequence"/>
</dbReference>
<dbReference type="NCBIfam" id="TIGR00254">
    <property type="entry name" value="GGDEF"/>
    <property type="match status" value="1"/>
</dbReference>
<feature type="domain" description="PAC" evidence="2">
    <location>
        <begin position="368"/>
        <end position="420"/>
    </location>
</feature>
<dbReference type="NCBIfam" id="TIGR00229">
    <property type="entry name" value="sensory_box"/>
    <property type="match status" value="1"/>
</dbReference>
<dbReference type="PANTHER" id="PTHR44757:SF2">
    <property type="entry name" value="BIOFILM ARCHITECTURE MAINTENANCE PROTEIN MBAA"/>
    <property type="match status" value="1"/>
</dbReference>
<evidence type="ECO:0000313" key="5">
    <source>
        <dbReference type="EMBL" id="MBB6559406.1"/>
    </source>
</evidence>
<protein>
    <submittedName>
        <fullName evidence="5">Diguanylate cyclase (GGDEF)-like protein/PAS domain S-box-containing protein</fullName>
    </submittedName>
</protein>
<reference evidence="5 6" key="1">
    <citation type="submission" date="2020-08" db="EMBL/GenBank/DDBJ databases">
        <title>Functional genomics of gut bacteria from endangered species of beetles.</title>
        <authorList>
            <person name="Carlos-Shanley C."/>
        </authorList>
    </citation>
    <scope>NUCLEOTIDE SEQUENCE [LARGE SCALE GENOMIC DNA]</scope>
    <source>
        <strain evidence="5 6">S00198</strain>
    </source>
</reference>
<evidence type="ECO:0000256" key="1">
    <source>
        <dbReference type="ARBA" id="ARBA00051114"/>
    </source>
</evidence>
<comment type="catalytic activity">
    <reaction evidence="1">
        <text>3',3'-c-di-GMP + H2O = 5'-phosphoguanylyl(3'-&gt;5')guanosine + H(+)</text>
        <dbReference type="Rhea" id="RHEA:24902"/>
        <dbReference type="ChEBI" id="CHEBI:15377"/>
        <dbReference type="ChEBI" id="CHEBI:15378"/>
        <dbReference type="ChEBI" id="CHEBI:58754"/>
        <dbReference type="ChEBI" id="CHEBI:58805"/>
        <dbReference type="EC" id="3.1.4.52"/>
    </reaction>
    <physiologicalReaction direction="left-to-right" evidence="1">
        <dbReference type="Rhea" id="RHEA:24903"/>
    </physiologicalReaction>
</comment>
<organism evidence="5 6">
    <name type="scientific">Acidovorax soli</name>
    <dbReference type="NCBI Taxonomy" id="592050"/>
    <lineage>
        <taxon>Bacteria</taxon>
        <taxon>Pseudomonadati</taxon>
        <taxon>Pseudomonadota</taxon>
        <taxon>Betaproteobacteria</taxon>
        <taxon>Burkholderiales</taxon>
        <taxon>Comamonadaceae</taxon>
        <taxon>Acidovorax</taxon>
    </lineage>
</organism>
<dbReference type="InterPro" id="IPR000014">
    <property type="entry name" value="PAS"/>
</dbReference>
<dbReference type="EMBL" id="JACHLK010000003">
    <property type="protein sequence ID" value="MBB6559406.1"/>
    <property type="molecule type" value="Genomic_DNA"/>
</dbReference>
<evidence type="ECO:0000259" key="4">
    <source>
        <dbReference type="PROSITE" id="PS50887"/>
    </source>
</evidence>
<feature type="domain" description="GGDEF" evidence="4">
    <location>
        <begin position="452"/>
        <end position="590"/>
    </location>
</feature>
<dbReference type="SUPFAM" id="SSF55073">
    <property type="entry name" value="Nucleotide cyclase"/>
    <property type="match status" value="1"/>
</dbReference>
<name>A0A7X0PCQ1_9BURK</name>
<dbReference type="AlphaFoldDB" id="A0A7X0PCQ1"/>
<dbReference type="GO" id="GO:0071732">
    <property type="term" value="P:cellular response to nitric oxide"/>
    <property type="evidence" value="ECO:0007669"/>
    <property type="project" value="UniProtKB-ARBA"/>
</dbReference>